<dbReference type="InterPro" id="IPR025295">
    <property type="entry name" value="eCIS_core_dom"/>
</dbReference>
<name>A0AAE2W1B3_9RHOB</name>
<dbReference type="Pfam" id="PF13699">
    <property type="entry name" value="eCIS_core"/>
    <property type="match status" value="1"/>
</dbReference>
<dbReference type="RefSeq" id="WP_064224457.1">
    <property type="nucleotide sequence ID" value="NZ_JAFBRH010000005.1"/>
</dbReference>
<protein>
    <submittedName>
        <fullName evidence="3">DUF4157 domain-containing protein</fullName>
    </submittedName>
</protein>
<accession>A0AAE2W1B3</accession>
<reference evidence="3 4" key="1">
    <citation type="submission" date="2021-01" db="EMBL/GenBank/DDBJ databases">
        <title>Diatom-associated Roseobacters Show Island Model of Population Structure.</title>
        <authorList>
            <person name="Qu L."/>
            <person name="Feng X."/>
            <person name="Chen Y."/>
            <person name="Li L."/>
            <person name="Wang X."/>
            <person name="Hu Z."/>
            <person name="Wang H."/>
            <person name="Luo H."/>
        </authorList>
    </citation>
    <scope>NUCLEOTIDE SEQUENCE [LARGE SCALE GENOMIC DNA]</scope>
    <source>
        <strain evidence="3 4">TR60-84</strain>
    </source>
</reference>
<keyword evidence="4" id="KW-1185">Reference proteome</keyword>
<evidence type="ECO:0000313" key="3">
    <source>
        <dbReference type="EMBL" id="MBM1715254.1"/>
    </source>
</evidence>
<organism evidence="3 4">
    <name type="scientific">Sulfitobacter geojensis</name>
    <dbReference type="NCBI Taxonomy" id="1342299"/>
    <lineage>
        <taxon>Bacteria</taxon>
        <taxon>Pseudomonadati</taxon>
        <taxon>Pseudomonadota</taxon>
        <taxon>Alphaproteobacteria</taxon>
        <taxon>Rhodobacterales</taxon>
        <taxon>Roseobacteraceae</taxon>
        <taxon>Sulfitobacter</taxon>
    </lineage>
</organism>
<dbReference type="Proteomes" id="UP000732193">
    <property type="component" value="Unassembled WGS sequence"/>
</dbReference>
<evidence type="ECO:0000313" key="4">
    <source>
        <dbReference type="Proteomes" id="UP000732193"/>
    </source>
</evidence>
<sequence length="122" mass="13108">MAKDELAQILQKTDGKRAKTKPLNNIPKDTKSTKLPSAVIKALGEKFPAAKLEKVRVHVGSEATDACKELGAKAFAHGSDIYLAKSGYAKDNKLLAHELSHTLQQTKGKVTSPTKGKVLTSK</sequence>
<gene>
    <name evidence="3" type="ORF">JQV55_16925</name>
</gene>
<feature type="domain" description="eCIS core" evidence="2">
    <location>
        <begin position="35"/>
        <end position="108"/>
    </location>
</feature>
<dbReference type="EMBL" id="JAFBRM010000005">
    <property type="protein sequence ID" value="MBM1715254.1"/>
    <property type="molecule type" value="Genomic_DNA"/>
</dbReference>
<comment type="caution">
    <text evidence="3">The sequence shown here is derived from an EMBL/GenBank/DDBJ whole genome shotgun (WGS) entry which is preliminary data.</text>
</comment>
<evidence type="ECO:0000259" key="2">
    <source>
        <dbReference type="Pfam" id="PF13699"/>
    </source>
</evidence>
<dbReference type="AlphaFoldDB" id="A0AAE2W1B3"/>
<evidence type="ECO:0000256" key="1">
    <source>
        <dbReference type="SAM" id="MobiDB-lite"/>
    </source>
</evidence>
<feature type="region of interest" description="Disordered" evidence="1">
    <location>
        <begin position="101"/>
        <end position="122"/>
    </location>
</feature>
<proteinExistence type="predicted"/>
<feature type="region of interest" description="Disordered" evidence="1">
    <location>
        <begin position="1"/>
        <end position="32"/>
    </location>
</feature>